<dbReference type="InterPro" id="IPR025426">
    <property type="entry name" value="DUF4305"/>
</dbReference>
<feature type="transmembrane region" description="Helical" evidence="1">
    <location>
        <begin position="7"/>
        <end position="28"/>
    </location>
</feature>
<name>A0ABU6KL16_9BACI</name>
<organism evidence="2 3">
    <name type="scientific">Virgibacillus tibetensis</name>
    <dbReference type="NCBI Taxonomy" id="3042313"/>
    <lineage>
        <taxon>Bacteria</taxon>
        <taxon>Bacillati</taxon>
        <taxon>Bacillota</taxon>
        <taxon>Bacilli</taxon>
        <taxon>Bacillales</taxon>
        <taxon>Bacillaceae</taxon>
        <taxon>Virgibacillus</taxon>
    </lineage>
</organism>
<dbReference type="Proteomes" id="UP001335737">
    <property type="component" value="Unassembled WGS sequence"/>
</dbReference>
<evidence type="ECO:0000313" key="3">
    <source>
        <dbReference type="Proteomes" id="UP001335737"/>
    </source>
</evidence>
<evidence type="ECO:0000313" key="2">
    <source>
        <dbReference type="EMBL" id="MEC5425905.1"/>
    </source>
</evidence>
<protein>
    <submittedName>
        <fullName evidence="2">YdiK family protein</fullName>
    </submittedName>
</protein>
<keyword evidence="3" id="KW-1185">Reference proteome</keyword>
<gene>
    <name evidence="2" type="ORF">QGM71_20850</name>
</gene>
<dbReference type="RefSeq" id="WP_327609439.1">
    <property type="nucleotide sequence ID" value="NZ_JARZFX010000022.1"/>
</dbReference>
<sequence length="65" mass="7297">MKISPKVLAVVYFLMGIFFIYIAVLSAVDTIWNAATLVIALFATLNFGVSIRLLSLHVRLKKKKE</sequence>
<comment type="caution">
    <text evidence="2">The sequence shown here is derived from an EMBL/GenBank/DDBJ whole genome shotgun (WGS) entry which is preliminary data.</text>
</comment>
<dbReference type="Pfam" id="PF14146">
    <property type="entry name" value="DUF4305"/>
    <property type="match status" value="1"/>
</dbReference>
<accession>A0ABU6KL16</accession>
<reference evidence="2 3" key="1">
    <citation type="journal article" date="2024" name="Int. J. Syst. Evol. Microbiol.">
        <title>Virgibacillus tibetensis sp. nov., isolated from salt lake on the Tibetan Plateau of China.</title>
        <authorList>
            <person name="Phurbu D."/>
            <person name="Liu Z.-X."/>
            <person name="Wang R."/>
            <person name="Zheng Y.-Y."/>
            <person name="Liu H.-C."/>
            <person name="Zhou Y.-G."/>
            <person name="Yu Y.-J."/>
            <person name="Li A.-H."/>
        </authorList>
    </citation>
    <scope>NUCLEOTIDE SEQUENCE [LARGE SCALE GENOMIC DNA]</scope>
    <source>
        <strain evidence="2 3">C22-A2</strain>
    </source>
</reference>
<dbReference type="EMBL" id="JARZFX010000022">
    <property type="protein sequence ID" value="MEC5425905.1"/>
    <property type="molecule type" value="Genomic_DNA"/>
</dbReference>
<keyword evidence="1" id="KW-0472">Membrane</keyword>
<proteinExistence type="predicted"/>
<keyword evidence="1" id="KW-0812">Transmembrane</keyword>
<keyword evidence="1" id="KW-1133">Transmembrane helix</keyword>
<evidence type="ECO:0000256" key="1">
    <source>
        <dbReference type="SAM" id="Phobius"/>
    </source>
</evidence>
<feature type="transmembrane region" description="Helical" evidence="1">
    <location>
        <begin position="34"/>
        <end position="54"/>
    </location>
</feature>